<dbReference type="AlphaFoldDB" id="A0A4U0XUI2"/>
<evidence type="ECO:0000259" key="7">
    <source>
        <dbReference type="Pfam" id="PF00171"/>
    </source>
</evidence>
<evidence type="ECO:0000256" key="4">
    <source>
        <dbReference type="ARBA" id="ARBA00049194"/>
    </source>
</evidence>
<dbReference type="InterPro" id="IPR016162">
    <property type="entry name" value="Ald_DH_N"/>
</dbReference>
<dbReference type="PROSITE" id="PS00687">
    <property type="entry name" value="ALDEHYDE_DEHYDR_GLU"/>
    <property type="match status" value="1"/>
</dbReference>
<dbReference type="FunFam" id="3.40.605.10:FF:000007">
    <property type="entry name" value="NAD/NADP-dependent betaine aldehyde dehydrogenase"/>
    <property type="match status" value="1"/>
</dbReference>
<dbReference type="InterPro" id="IPR015590">
    <property type="entry name" value="Aldehyde_DH_dom"/>
</dbReference>
<evidence type="ECO:0000256" key="5">
    <source>
        <dbReference type="PROSITE-ProRule" id="PRU10007"/>
    </source>
</evidence>
<feature type="active site" evidence="5">
    <location>
        <position position="280"/>
    </location>
</feature>
<organism evidence="8 9">
    <name type="scientific">Friedmanniomyces simplex</name>
    <dbReference type="NCBI Taxonomy" id="329884"/>
    <lineage>
        <taxon>Eukaryota</taxon>
        <taxon>Fungi</taxon>
        <taxon>Dikarya</taxon>
        <taxon>Ascomycota</taxon>
        <taxon>Pezizomycotina</taxon>
        <taxon>Dothideomycetes</taxon>
        <taxon>Dothideomycetidae</taxon>
        <taxon>Mycosphaerellales</taxon>
        <taxon>Teratosphaeriaceae</taxon>
        <taxon>Friedmanniomyces</taxon>
    </lineage>
</organism>
<evidence type="ECO:0000256" key="3">
    <source>
        <dbReference type="ARBA" id="ARBA00024226"/>
    </source>
</evidence>
<dbReference type="Gene3D" id="3.40.309.10">
    <property type="entry name" value="Aldehyde Dehydrogenase, Chain A, domain 2"/>
    <property type="match status" value="1"/>
</dbReference>
<evidence type="ECO:0000313" key="9">
    <source>
        <dbReference type="Proteomes" id="UP000309340"/>
    </source>
</evidence>
<comment type="catalytic activity">
    <reaction evidence="4">
        <text>an aldehyde + NAD(+) + H2O = a carboxylate + NADH + 2 H(+)</text>
        <dbReference type="Rhea" id="RHEA:16185"/>
        <dbReference type="ChEBI" id="CHEBI:15377"/>
        <dbReference type="ChEBI" id="CHEBI:15378"/>
        <dbReference type="ChEBI" id="CHEBI:17478"/>
        <dbReference type="ChEBI" id="CHEBI:29067"/>
        <dbReference type="ChEBI" id="CHEBI:57540"/>
        <dbReference type="ChEBI" id="CHEBI:57945"/>
        <dbReference type="EC" id="1.2.1.3"/>
    </reaction>
</comment>
<feature type="domain" description="Aldehyde dehydrogenase" evidence="7">
    <location>
        <begin position="50"/>
        <end position="516"/>
    </location>
</feature>
<evidence type="ECO:0000256" key="2">
    <source>
        <dbReference type="ARBA" id="ARBA00023002"/>
    </source>
</evidence>
<keyword evidence="9" id="KW-1185">Reference proteome</keyword>
<dbReference type="FunFam" id="3.40.309.10:FF:000001">
    <property type="entry name" value="Mitochondrial aldehyde dehydrogenase 2"/>
    <property type="match status" value="1"/>
</dbReference>
<dbReference type="Pfam" id="PF00171">
    <property type="entry name" value="Aldedh"/>
    <property type="match status" value="1"/>
</dbReference>
<proteinExistence type="inferred from homology"/>
<dbReference type="InterPro" id="IPR029510">
    <property type="entry name" value="Ald_DH_CS_GLU"/>
</dbReference>
<dbReference type="InterPro" id="IPR016163">
    <property type="entry name" value="Ald_DH_C"/>
</dbReference>
<name>A0A4U0XUI2_9PEZI</name>
<gene>
    <name evidence="8" type="ORF">B0A55_02056</name>
</gene>
<dbReference type="GO" id="GO:0019413">
    <property type="term" value="P:acetate biosynthetic process"/>
    <property type="evidence" value="ECO:0007669"/>
    <property type="project" value="UniProtKB-ARBA"/>
</dbReference>
<dbReference type="STRING" id="329884.A0A4U0XUI2"/>
<protein>
    <recommendedName>
        <fullName evidence="3">aldehyde dehydrogenase (NAD(+))</fullName>
        <ecNumber evidence="3">1.2.1.3</ecNumber>
    </recommendedName>
</protein>
<dbReference type="EC" id="1.2.1.3" evidence="3"/>
<dbReference type="GO" id="GO:0004029">
    <property type="term" value="F:aldehyde dehydrogenase (NAD+) activity"/>
    <property type="evidence" value="ECO:0007669"/>
    <property type="project" value="UniProtKB-EC"/>
</dbReference>
<dbReference type="InterPro" id="IPR016161">
    <property type="entry name" value="Ald_DH/histidinol_DH"/>
</dbReference>
<evidence type="ECO:0000256" key="6">
    <source>
        <dbReference type="RuleBase" id="RU003345"/>
    </source>
</evidence>
<dbReference type="OrthoDB" id="310895at2759"/>
<dbReference type="EMBL" id="NAJQ01000052">
    <property type="protein sequence ID" value="TKA81384.1"/>
    <property type="molecule type" value="Genomic_DNA"/>
</dbReference>
<comment type="caution">
    <text evidence="8">The sequence shown here is derived from an EMBL/GenBank/DDBJ whole genome shotgun (WGS) entry which is preliminary data.</text>
</comment>
<keyword evidence="2 6" id="KW-0560">Oxidoreductase</keyword>
<dbReference type="Proteomes" id="UP000309340">
    <property type="component" value="Unassembled WGS sequence"/>
</dbReference>
<reference evidence="8 9" key="1">
    <citation type="submission" date="2017-03" db="EMBL/GenBank/DDBJ databases">
        <title>Genomes of endolithic fungi from Antarctica.</title>
        <authorList>
            <person name="Coleine C."/>
            <person name="Masonjones S."/>
            <person name="Stajich J.E."/>
        </authorList>
    </citation>
    <scope>NUCLEOTIDE SEQUENCE [LARGE SCALE GENOMIC DNA]</scope>
    <source>
        <strain evidence="8 9">CCFEE 5184</strain>
    </source>
</reference>
<accession>A0A4U0XUI2</accession>
<dbReference type="NCBIfam" id="NF009725">
    <property type="entry name" value="PRK13252.1"/>
    <property type="match status" value="1"/>
</dbReference>
<dbReference type="PANTHER" id="PTHR11699">
    <property type="entry name" value="ALDEHYDE DEHYDROGENASE-RELATED"/>
    <property type="match status" value="1"/>
</dbReference>
<dbReference type="InterPro" id="IPR016160">
    <property type="entry name" value="Ald_DH_CS_CYS"/>
</dbReference>
<sequence length="533" mass="57168">MQKSFVAESKCRIHARVAFPLAADEANPTIAMKYERQQLFIAGKRHTTPDTFLSVDPSCNKPLAEICKADKSTIHAAVEAGKRAFPSWSATPPIERSRILLRAVALLRQRNDELARVETHDTGKPFTETSTVDIVTGADVLEYYANLIASGGLNGETTQLRPDAWLYTTKAPLGVCAGIGAWNYPIQIALWKSAPCLAAGNCMVYKPSEFTPLHALQLAEIYAEAGLPPGVFNVVQGPGDVGALLTSHPGIAKVSFTGQVSTGSKVASAAAAGMKYVTMELGGKSPCLILPDADVEGAVNGAMMANFFSTGQVCTNGTRVFVPETMLPAFEKRLLEKMSDVRPGDVMDPSTNFGPLVSRVHRDKVLGYIRHGIEKDKATLLYGGPDAPPSATGVDPAGFWVQPTIFTNCTDSMRITREEIFGPVMCLLPYSTTTRTDYIDALLARANHTPMGLAAGVFTQNLALAHKVVARLEAGITWVNTWGESPPEMPVGGWKMSGLGVENGRRGLENWVQNKSTLVEMGGSVATVFAAKL</sequence>
<evidence type="ECO:0000313" key="8">
    <source>
        <dbReference type="EMBL" id="TKA81384.1"/>
    </source>
</evidence>
<dbReference type="Gene3D" id="3.40.605.10">
    <property type="entry name" value="Aldehyde Dehydrogenase, Chain A, domain 1"/>
    <property type="match status" value="1"/>
</dbReference>
<comment type="similarity">
    <text evidence="1 6">Belongs to the aldehyde dehydrogenase family.</text>
</comment>
<dbReference type="PROSITE" id="PS00070">
    <property type="entry name" value="ALDEHYDE_DEHYDR_CYS"/>
    <property type="match status" value="1"/>
</dbReference>
<evidence type="ECO:0000256" key="1">
    <source>
        <dbReference type="ARBA" id="ARBA00009986"/>
    </source>
</evidence>
<dbReference type="SUPFAM" id="SSF53720">
    <property type="entry name" value="ALDH-like"/>
    <property type="match status" value="1"/>
</dbReference>